<dbReference type="Proteomes" id="UP001287356">
    <property type="component" value="Unassembled WGS sequence"/>
</dbReference>
<proteinExistence type="predicted"/>
<feature type="compositionally biased region" description="Basic and acidic residues" evidence="1">
    <location>
        <begin position="51"/>
        <end position="63"/>
    </location>
</feature>
<dbReference type="AlphaFoldDB" id="A0AAE0JU77"/>
<feature type="region of interest" description="Disordered" evidence="1">
    <location>
        <begin position="15"/>
        <end position="103"/>
    </location>
</feature>
<protein>
    <submittedName>
        <fullName evidence="2">Uncharacterized protein</fullName>
    </submittedName>
</protein>
<reference evidence="2" key="1">
    <citation type="journal article" date="2023" name="Mol. Phylogenet. Evol.">
        <title>Genome-scale phylogeny and comparative genomics of the fungal order Sordariales.</title>
        <authorList>
            <person name="Hensen N."/>
            <person name="Bonometti L."/>
            <person name="Westerberg I."/>
            <person name="Brannstrom I.O."/>
            <person name="Guillou S."/>
            <person name="Cros-Aarteil S."/>
            <person name="Calhoun S."/>
            <person name="Haridas S."/>
            <person name="Kuo A."/>
            <person name="Mondo S."/>
            <person name="Pangilinan J."/>
            <person name="Riley R."/>
            <person name="LaButti K."/>
            <person name="Andreopoulos B."/>
            <person name="Lipzen A."/>
            <person name="Chen C."/>
            <person name="Yan M."/>
            <person name="Daum C."/>
            <person name="Ng V."/>
            <person name="Clum A."/>
            <person name="Steindorff A."/>
            <person name="Ohm R.A."/>
            <person name="Martin F."/>
            <person name="Silar P."/>
            <person name="Natvig D.O."/>
            <person name="Lalanne C."/>
            <person name="Gautier V."/>
            <person name="Ament-Velasquez S.L."/>
            <person name="Kruys A."/>
            <person name="Hutchinson M.I."/>
            <person name="Powell A.J."/>
            <person name="Barry K."/>
            <person name="Miller A.N."/>
            <person name="Grigoriev I.V."/>
            <person name="Debuchy R."/>
            <person name="Gladieux P."/>
            <person name="Hiltunen Thoren M."/>
            <person name="Johannesson H."/>
        </authorList>
    </citation>
    <scope>NUCLEOTIDE SEQUENCE</scope>
    <source>
        <strain evidence="2">CBS 958.72</strain>
    </source>
</reference>
<reference evidence="2" key="2">
    <citation type="submission" date="2023-06" db="EMBL/GenBank/DDBJ databases">
        <authorList>
            <consortium name="Lawrence Berkeley National Laboratory"/>
            <person name="Haridas S."/>
            <person name="Hensen N."/>
            <person name="Bonometti L."/>
            <person name="Westerberg I."/>
            <person name="Brannstrom I.O."/>
            <person name="Guillou S."/>
            <person name="Cros-Aarteil S."/>
            <person name="Calhoun S."/>
            <person name="Kuo A."/>
            <person name="Mondo S."/>
            <person name="Pangilinan J."/>
            <person name="Riley R."/>
            <person name="Labutti K."/>
            <person name="Andreopoulos B."/>
            <person name="Lipzen A."/>
            <person name="Chen C."/>
            <person name="Yanf M."/>
            <person name="Daum C."/>
            <person name="Ng V."/>
            <person name="Clum A."/>
            <person name="Steindorff A."/>
            <person name="Ohm R."/>
            <person name="Martin F."/>
            <person name="Silar P."/>
            <person name="Natvig D."/>
            <person name="Lalanne C."/>
            <person name="Gautier V."/>
            <person name="Ament-Velasquez S.L."/>
            <person name="Kruys A."/>
            <person name="Hutchinson M.I."/>
            <person name="Powell A.J."/>
            <person name="Barry K."/>
            <person name="Miller A.N."/>
            <person name="Grigoriev I.V."/>
            <person name="Debuchy R."/>
            <person name="Gladieux P."/>
            <person name="Thoren M.H."/>
            <person name="Johannesson H."/>
        </authorList>
    </citation>
    <scope>NUCLEOTIDE SEQUENCE</scope>
    <source>
        <strain evidence="2">CBS 958.72</strain>
    </source>
</reference>
<feature type="compositionally biased region" description="Basic residues" evidence="1">
    <location>
        <begin position="77"/>
        <end position="98"/>
    </location>
</feature>
<dbReference type="EMBL" id="JAULSN010000010">
    <property type="protein sequence ID" value="KAK3361904.1"/>
    <property type="molecule type" value="Genomic_DNA"/>
</dbReference>
<evidence type="ECO:0000313" key="2">
    <source>
        <dbReference type="EMBL" id="KAK3361904.1"/>
    </source>
</evidence>
<accession>A0AAE0JU77</accession>
<gene>
    <name evidence="2" type="ORF">B0T24DRAFT_97439</name>
</gene>
<keyword evidence="3" id="KW-1185">Reference proteome</keyword>
<comment type="caution">
    <text evidence="2">The sequence shown here is derived from an EMBL/GenBank/DDBJ whole genome shotgun (WGS) entry which is preliminary data.</text>
</comment>
<organism evidence="2 3">
    <name type="scientific">Lasiosphaeria ovina</name>
    <dbReference type="NCBI Taxonomy" id="92902"/>
    <lineage>
        <taxon>Eukaryota</taxon>
        <taxon>Fungi</taxon>
        <taxon>Dikarya</taxon>
        <taxon>Ascomycota</taxon>
        <taxon>Pezizomycotina</taxon>
        <taxon>Sordariomycetes</taxon>
        <taxon>Sordariomycetidae</taxon>
        <taxon>Sordariales</taxon>
        <taxon>Lasiosphaeriaceae</taxon>
        <taxon>Lasiosphaeria</taxon>
    </lineage>
</organism>
<feature type="compositionally biased region" description="Basic and acidic residues" evidence="1">
    <location>
        <begin position="30"/>
        <end position="43"/>
    </location>
</feature>
<sequence>MSTLTSHTALGLWDSLSWGLSTQPTTPRRCWREREDNHSRTKPPDTTSWEEEARPVPDTEPRAKAACQPGQTINARSRTRLPRAGRPAIRCRGRKHSGSRGTHVQVYRPTGRASVPLHVLSCRHAEEIKKLHESQQHPFCVHDTGNLGVTRG</sequence>
<name>A0AAE0JU77_9PEZI</name>
<evidence type="ECO:0000256" key="1">
    <source>
        <dbReference type="SAM" id="MobiDB-lite"/>
    </source>
</evidence>
<evidence type="ECO:0000313" key="3">
    <source>
        <dbReference type="Proteomes" id="UP001287356"/>
    </source>
</evidence>